<dbReference type="Pfam" id="PF00106">
    <property type="entry name" value="adh_short"/>
    <property type="match status" value="1"/>
</dbReference>
<evidence type="ECO:0000256" key="2">
    <source>
        <dbReference type="ARBA" id="ARBA00023002"/>
    </source>
</evidence>
<sequence>MTVTPRATIRDAKCILVVGATAGIGRALALAIHDLPSRPTVIAAGRRQERLDELAQTGDRVKTARVDLTSGRAALKQFVDEMLATYPDLDAVVLSSGIQHIFDFKQPEQKFDLDLFEDEYTTNYVATVTLIKFFLPHFLKLSEQGRPSFLMPITSGLGIVPGPWVPTYSATKAALHSLALSLNHQLKDTKVQVMEIMPPLTESELHDHQGMTPKLSKFWLPLDEFTEQTMAGLCRGDVQVCPGDTQDKWDKFEKGKIELMAVNRT</sequence>
<proteinExistence type="inferred from homology"/>
<keyword evidence="4" id="KW-1185">Reference proteome</keyword>
<dbReference type="PRINTS" id="PR00081">
    <property type="entry name" value="GDHRDH"/>
</dbReference>
<organism evidence="3 4">
    <name type="scientific">Phanerochaete sordida</name>
    <dbReference type="NCBI Taxonomy" id="48140"/>
    <lineage>
        <taxon>Eukaryota</taxon>
        <taxon>Fungi</taxon>
        <taxon>Dikarya</taxon>
        <taxon>Basidiomycota</taxon>
        <taxon>Agaricomycotina</taxon>
        <taxon>Agaricomycetes</taxon>
        <taxon>Polyporales</taxon>
        <taxon>Phanerochaetaceae</taxon>
        <taxon>Phanerochaete</taxon>
    </lineage>
</organism>
<comment type="similarity">
    <text evidence="1">Belongs to the short-chain dehydrogenases/reductases (SDR) family.</text>
</comment>
<dbReference type="PANTHER" id="PTHR43669">
    <property type="entry name" value="5-KETO-D-GLUCONATE 5-REDUCTASE"/>
    <property type="match status" value="1"/>
</dbReference>
<dbReference type="InterPro" id="IPR002347">
    <property type="entry name" value="SDR_fam"/>
</dbReference>
<protein>
    <submittedName>
        <fullName evidence="3">NAD(P)-binding protein</fullName>
    </submittedName>
</protein>
<accession>A0A9P3G035</accession>
<dbReference type="InterPro" id="IPR036291">
    <property type="entry name" value="NAD(P)-bd_dom_sf"/>
</dbReference>
<evidence type="ECO:0000256" key="1">
    <source>
        <dbReference type="ARBA" id="ARBA00006484"/>
    </source>
</evidence>
<gene>
    <name evidence="3" type="ORF">PsYK624_018550</name>
</gene>
<reference evidence="3 4" key="1">
    <citation type="submission" date="2021-08" db="EMBL/GenBank/DDBJ databases">
        <title>Draft Genome Sequence of Phanerochaete sordida strain YK-624.</title>
        <authorList>
            <person name="Mori T."/>
            <person name="Dohra H."/>
            <person name="Suzuki T."/>
            <person name="Kawagishi H."/>
            <person name="Hirai H."/>
        </authorList>
    </citation>
    <scope>NUCLEOTIDE SEQUENCE [LARGE SCALE GENOMIC DNA]</scope>
    <source>
        <strain evidence="3 4">YK-624</strain>
    </source>
</reference>
<dbReference type="PANTHER" id="PTHR43669:SF11">
    <property type="entry name" value="SHORT-CHAIN DEHYDROGENASE_OXIDOREDUCTASE"/>
    <property type="match status" value="1"/>
</dbReference>
<comment type="caution">
    <text evidence="3">The sequence shown here is derived from an EMBL/GenBank/DDBJ whole genome shotgun (WGS) entry which is preliminary data.</text>
</comment>
<dbReference type="Proteomes" id="UP000703269">
    <property type="component" value="Unassembled WGS sequence"/>
</dbReference>
<keyword evidence="2" id="KW-0560">Oxidoreductase</keyword>
<dbReference type="SUPFAM" id="SSF51735">
    <property type="entry name" value="NAD(P)-binding Rossmann-fold domains"/>
    <property type="match status" value="1"/>
</dbReference>
<evidence type="ECO:0000313" key="4">
    <source>
        <dbReference type="Proteomes" id="UP000703269"/>
    </source>
</evidence>
<dbReference type="OrthoDB" id="37659at2759"/>
<dbReference type="EMBL" id="BPQB01000003">
    <property type="protein sequence ID" value="GJE85776.1"/>
    <property type="molecule type" value="Genomic_DNA"/>
</dbReference>
<dbReference type="AlphaFoldDB" id="A0A9P3G035"/>
<evidence type="ECO:0000313" key="3">
    <source>
        <dbReference type="EMBL" id="GJE85776.1"/>
    </source>
</evidence>
<dbReference type="Gene3D" id="3.40.50.720">
    <property type="entry name" value="NAD(P)-binding Rossmann-like Domain"/>
    <property type="match status" value="1"/>
</dbReference>
<dbReference type="GO" id="GO:0016491">
    <property type="term" value="F:oxidoreductase activity"/>
    <property type="evidence" value="ECO:0007669"/>
    <property type="project" value="UniProtKB-KW"/>
</dbReference>
<name>A0A9P3G035_9APHY</name>